<evidence type="ECO:0000259" key="1">
    <source>
        <dbReference type="Pfam" id="PF12680"/>
    </source>
</evidence>
<evidence type="ECO:0000313" key="2">
    <source>
        <dbReference type="EMBL" id="HIS66544.1"/>
    </source>
</evidence>
<dbReference type="Gene3D" id="3.10.450.50">
    <property type="match status" value="1"/>
</dbReference>
<comment type="caution">
    <text evidence="2">The sequence shown here is derived from an EMBL/GenBank/DDBJ whole genome shotgun (WGS) entry which is preliminary data.</text>
</comment>
<reference evidence="2" key="2">
    <citation type="journal article" date="2021" name="PeerJ">
        <title>Extensive microbial diversity within the chicken gut microbiome revealed by metagenomics and culture.</title>
        <authorList>
            <person name="Gilroy R."/>
            <person name="Ravi A."/>
            <person name="Getino M."/>
            <person name="Pursley I."/>
            <person name="Horton D.L."/>
            <person name="Alikhan N.F."/>
            <person name="Baker D."/>
            <person name="Gharbi K."/>
            <person name="Hall N."/>
            <person name="Watson M."/>
            <person name="Adriaenssens E.M."/>
            <person name="Foster-Nyarko E."/>
            <person name="Jarju S."/>
            <person name="Secka A."/>
            <person name="Antonio M."/>
            <person name="Oren A."/>
            <person name="Chaudhuri R.R."/>
            <person name="La Ragione R."/>
            <person name="Hildebrand F."/>
            <person name="Pallen M.J."/>
        </authorList>
    </citation>
    <scope>NUCLEOTIDE SEQUENCE</scope>
    <source>
        <strain evidence="2">ChiHjej10B9-9673</strain>
    </source>
</reference>
<dbReference type="Pfam" id="PF12680">
    <property type="entry name" value="SnoaL_2"/>
    <property type="match status" value="1"/>
</dbReference>
<name>A0A9D1FD28_9FIRM</name>
<feature type="domain" description="SnoaL-like" evidence="1">
    <location>
        <begin position="5"/>
        <end position="75"/>
    </location>
</feature>
<dbReference type="SUPFAM" id="SSF54427">
    <property type="entry name" value="NTF2-like"/>
    <property type="match status" value="1"/>
</dbReference>
<proteinExistence type="predicted"/>
<dbReference type="InterPro" id="IPR037401">
    <property type="entry name" value="SnoaL-like"/>
</dbReference>
<reference evidence="2" key="1">
    <citation type="submission" date="2020-10" db="EMBL/GenBank/DDBJ databases">
        <authorList>
            <person name="Gilroy R."/>
        </authorList>
    </citation>
    <scope>NUCLEOTIDE SEQUENCE</scope>
    <source>
        <strain evidence="2">ChiHjej10B9-9673</strain>
    </source>
</reference>
<gene>
    <name evidence="2" type="ORF">IAC18_03160</name>
</gene>
<protein>
    <submittedName>
        <fullName evidence="2">Nuclear transport factor 2 family protein</fullName>
    </submittedName>
</protein>
<dbReference type="InterPro" id="IPR032710">
    <property type="entry name" value="NTF2-like_dom_sf"/>
</dbReference>
<sequence>MNILEQYVDRMNAHDAQGIADCWVDEGAVFDDEAAKLLTGTPAYLEGKEAILATFSAMCAAGPKATILKMAEDGKSMDYNIELVGHVLECRGTVEVEEDGKFKVYSCRPRSK</sequence>
<dbReference type="Proteomes" id="UP000824001">
    <property type="component" value="Unassembled WGS sequence"/>
</dbReference>
<dbReference type="AlphaFoldDB" id="A0A9D1FD28"/>
<dbReference type="EMBL" id="DVJK01000087">
    <property type="protein sequence ID" value="HIS66544.1"/>
    <property type="molecule type" value="Genomic_DNA"/>
</dbReference>
<evidence type="ECO:0000313" key="3">
    <source>
        <dbReference type="Proteomes" id="UP000824001"/>
    </source>
</evidence>
<accession>A0A9D1FD28</accession>
<organism evidence="2 3">
    <name type="scientific">Candidatus Scatomorpha merdipullorum</name>
    <dbReference type="NCBI Taxonomy" id="2840927"/>
    <lineage>
        <taxon>Bacteria</taxon>
        <taxon>Bacillati</taxon>
        <taxon>Bacillota</taxon>
        <taxon>Clostridia</taxon>
        <taxon>Eubacteriales</taxon>
        <taxon>Candidatus Scatomorpha</taxon>
    </lineage>
</organism>